<reference evidence="2 3" key="2">
    <citation type="journal article" date="2012" name="J. Bacteriol.">
        <title>Complete genome sequences of Desulfosporosinus orientis DSM765T, Desulfosporosinus youngiae DSM17734T, Desulfosporosinus meridiei DSM13257T, and Desulfosporosinus acidiphilus DSM22704T.</title>
        <authorList>
            <person name="Pester M."/>
            <person name="Brambilla E."/>
            <person name="Alazard D."/>
            <person name="Rattei T."/>
            <person name="Weinmaier T."/>
            <person name="Han J."/>
            <person name="Lucas S."/>
            <person name="Lapidus A."/>
            <person name="Cheng J.F."/>
            <person name="Goodwin L."/>
            <person name="Pitluck S."/>
            <person name="Peters L."/>
            <person name="Ovchinnikova G."/>
            <person name="Teshima H."/>
            <person name="Detter J.C."/>
            <person name="Han C.S."/>
            <person name="Tapia R."/>
            <person name="Land M.L."/>
            <person name="Hauser L."/>
            <person name="Kyrpides N.C."/>
            <person name="Ivanova N.N."/>
            <person name="Pagani I."/>
            <person name="Huntmann M."/>
            <person name="Wei C.L."/>
            <person name="Davenport K.W."/>
            <person name="Daligault H."/>
            <person name="Chain P.S."/>
            <person name="Chen A."/>
            <person name="Mavromatis K."/>
            <person name="Markowitz V."/>
            <person name="Szeto E."/>
            <person name="Mikhailova N."/>
            <person name="Pati A."/>
            <person name="Wagner M."/>
            <person name="Woyke T."/>
            <person name="Ollivier B."/>
            <person name="Klenk H.P."/>
            <person name="Spring S."/>
            <person name="Loy A."/>
        </authorList>
    </citation>
    <scope>NUCLEOTIDE SEQUENCE [LARGE SCALE GENOMIC DNA]</scope>
    <source>
        <strain evidence="3">ATCC 19365 / DSM 765 / NCIMB 8382 / VKM B-1628</strain>
    </source>
</reference>
<dbReference type="PATRIC" id="fig|768706.3.peg.4869"/>
<dbReference type="Proteomes" id="UP000006346">
    <property type="component" value="Chromosome"/>
</dbReference>
<dbReference type="EMBL" id="CP003108">
    <property type="protein sequence ID" value="AET70190.1"/>
    <property type="molecule type" value="Genomic_DNA"/>
</dbReference>
<evidence type="ECO:0000313" key="3">
    <source>
        <dbReference type="Proteomes" id="UP000006346"/>
    </source>
</evidence>
<keyword evidence="1" id="KW-0812">Transmembrane</keyword>
<protein>
    <submittedName>
        <fullName evidence="2">Uncharacterized protein</fullName>
    </submittedName>
</protein>
<keyword evidence="3" id="KW-1185">Reference proteome</keyword>
<dbReference type="eggNOG" id="ENOG5032Z2B">
    <property type="taxonomic scope" value="Bacteria"/>
</dbReference>
<dbReference type="KEGG" id="dor:Desor_4789"/>
<dbReference type="HOGENOM" id="CLU_155870_1_0_9"/>
<dbReference type="STRING" id="768706.Desor_4789"/>
<dbReference type="InterPro" id="IPR043723">
    <property type="entry name" value="DUF5665"/>
</dbReference>
<gene>
    <name evidence="2" type="ordered locus">Desor_4789</name>
</gene>
<dbReference type="RefSeq" id="WP_014186997.1">
    <property type="nucleotide sequence ID" value="NC_016584.1"/>
</dbReference>
<evidence type="ECO:0000256" key="1">
    <source>
        <dbReference type="SAM" id="Phobius"/>
    </source>
</evidence>
<reference evidence="3" key="1">
    <citation type="submission" date="2011-11" db="EMBL/GenBank/DDBJ databases">
        <title>Complete sequence of Desulfosporosinus orientis DSM 765.</title>
        <authorList>
            <person name="Lucas S."/>
            <person name="Han J."/>
            <person name="Lapidus A."/>
            <person name="Cheng J.-F."/>
            <person name="Goodwin L."/>
            <person name="Pitluck S."/>
            <person name="Peters L."/>
            <person name="Ovchinnikova G."/>
            <person name="Teshima H."/>
            <person name="Detter J.C."/>
            <person name="Han C."/>
            <person name="Tapia R."/>
            <person name="Land M."/>
            <person name="Hauser L."/>
            <person name="Kyrpides N."/>
            <person name="Ivanova N."/>
            <person name="Pagani I."/>
            <person name="Pester M."/>
            <person name="Spring S."/>
            <person name="Ollivier B."/>
            <person name="Rattei T."/>
            <person name="Klenk H.-P."/>
            <person name="Wagner M."/>
            <person name="Loy A."/>
            <person name="Woyke T."/>
        </authorList>
    </citation>
    <scope>NUCLEOTIDE SEQUENCE [LARGE SCALE GENOMIC DNA]</scope>
    <source>
        <strain evidence="3">ATCC 19365 / DSM 765 / NCIMB 8382 / VKM B-1628</strain>
    </source>
</reference>
<keyword evidence="1" id="KW-0472">Membrane</keyword>
<accession>G7WHA0</accession>
<dbReference type="AlphaFoldDB" id="G7WHA0"/>
<proteinExistence type="predicted"/>
<feature type="transmembrane region" description="Helical" evidence="1">
    <location>
        <begin position="75"/>
        <end position="104"/>
    </location>
</feature>
<organism evidence="2 3">
    <name type="scientific">Desulfosporosinus orientis (strain ATCC 19365 / DSM 765 / NCIMB 8382 / VKM B-1628 / Singapore I)</name>
    <name type="common">Desulfotomaculum orientis</name>
    <dbReference type="NCBI Taxonomy" id="768706"/>
    <lineage>
        <taxon>Bacteria</taxon>
        <taxon>Bacillati</taxon>
        <taxon>Bacillota</taxon>
        <taxon>Clostridia</taxon>
        <taxon>Eubacteriales</taxon>
        <taxon>Desulfitobacteriaceae</taxon>
        <taxon>Desulfosporosinus</taxon>
    </lineage>
</organism>
<name>G7WHA0_DESOD</name>
<dbReference type="Pfam" id="PF18910">
    <property type="entry name" value="DUF5665"/>
    <property type="match status" value="1"/>
</dbReference>
<keyword evidence="1" id="KW-1133">Transmembrane helix</keyword>
<sequence length="129" mass="14545">MRLLREVSNVADADWNQEKTKNISEKKSEKTADYNGVSVHELARLNHQVTLLSETLEKMRLAEYIAYLNRPGRMLWFNFLVGLLRGLGTALGAGLLAGFAYFLLKRIVVLNLPVIGGFIAELSKYVHQP</sequence>
<evidence type="ECO:0000313" key="2">
    <source>
        <dbReference type="EMBL" id="AET70190.1"/>
    </source>
</evidence>